<evidence type="ECO:0000256" key="4">
    <source>
        <dbReference type="ARBA" id="ARBA00022679"/>
    </source>
</evidence>
<feature type="transmembrane region" description="Helical" evidence="9">
    <location>
        <begin position="58"/>
        <end position="82"/>
    </location>
</feature>
<dbReference type="InterPro" id="IPR036890">
    <property type="entry name" value="HATPase_C_sf"/>
</dbReference>
<dbReference type="EMBL" id="BAAAYK010000038">
    <property type="protein sequence ID" value="GAA3360631.1"/>
    <property type="molecule type" value="Genomic_DNA"/>
</dbReference>
<dbReference type="EC" id="2.7.13.3" evidence="2"/>
<evidence type="ECO:0000259" key="10">
    <source>
        <dbReference type="Pfam" id="PF07730"/>
    </source>
</evidence>
<comment type="caution">
    <text evidence="11">The sequence shown here is derived from an EMBL/GenBank/DDBJ whole genome shotgun (WGS) entry which is preliminary data.</text>
</comment>
<keyword evidence="12" id="KW-1185">Reference proteome</keyword>
<keyword evidence="3" id="KW-0597">Phosphoprotein</keyword>
<organism evidence="11 12">
    <name type="scientific">Saccharopolyspora gregorii</name>
    <dbReference type="NCBI Taxonomy" id="33914"/>
    <lineage>
        <taxon>Bacteria</taxon>
        <taxon>Bacillati</taxon>
        <taxon>Actinomycetota</taxon>
        <taxon>Actinomycetes</taxon>
        <taxon>Pseudonocardiales</taxon>
        <taxon>Pseudonocardiaceae</taxon>
        <taxon>Saccharopolyspora</taxon>
    </lineage>
</organism>
<keyword evidence="5" id="KW-0547">Nucleotide-binding</keyword>
<feature type="transmembrane region" description="Helical" evidence="9">
    <location>
        <begin position="12"/>
        <end position="29"/>
    </location>
</feature>
<dbReference type="Pfam" id="PF07730">
    <property type="entry name" value="HisKA_3"/>
    <property type="match status" value="1"/>
</dbReference>
<feature type="transmembrane region" description="Helical" evidence="9">
    <location>
        <begin position="119"/>
        <end position="141"/>
    </location>
</feature>
<evidence type="ECO:0000256" key="6">
    <source>
        <dbReference type="ARBA" id="ARBA00022777"/>
    </source>
</evidence>
<protein>
    <recommendedName>
        <fullName evidence="2">histidine kinase</fullName>
        <ecNumber evidence="2">2.7.13.3</ecNumber>
    </recommendedName>
</protein>
<evidence type="ECO:0000313" key="12">
    <source>
        <dbReference type="Proteomes" id="UP001500483"/>
    </source>
</evidence>
<dbReference type="Gene3D" id="1.20.5.1930">
    <property type="match status" value="1"/>
</dbReference>
<dbReference type="Gene3D" id="3.30.565.10">
    <property type="entry name" value="Histidine kinase-like ATPase, C-terminal domain"/>
    <property type="match status" value="1"/>
</dbReference>
<feature type="domain" description="Signal transduction histidine kinase subgroup 3 dimerisation and phosphoacceptor" evidence="10">
    <location>
        <begin position="172"/>
        <end position="230"/>
    </location>
</feature>
<keyword evidence="9" id="KW-1133">Transmembrane helix</keyword>
<dbReference type="Proteomes" id="UP001500483">
    <property type="component" value="Unassembled WGS sequence"/>
</dbReference>
<feature type="transmembrane region" description="Helical" evidence="9">
    <location>
        <begin position="35"/>
        <end position="51"/>
    </location>
</feature>
<dbReference type="RefSeq" id="WP_258341833.1">
    <property type="nucleotide sequence ID" value="NZ_BAAAYK010000038.1"/>
</dbReference>
<evidence type="ECO:0000256" key="7">
    <source>
        <dbReference type="ARBA" id="ARBA00022840"/>
    </source>
</evidence>
<keyword evidence="8" id="KW-0902">Two-component regulatory system</keyword>
<keyword evidence="4" id="KW-0808">Transferase</keyword>
<sequence>MSGPAGFGRERLLLDVLAVLVPVVVVLLSETDQAWALPAALVACAGLVLRHRCPLLSLLLCLPGLVGGLAWAPTCVALFRLGRAWSNTWWLLCCALLAALSAFLPVAVQQWQLLSAASLTMAAVTALVCAGVPTVMGTLLATRAQLTASLDRLRAATESELLAKEGAARAEERSRIAREIHDAVGHHVTLIAVEAAALHASSEQAEVRASATRVRELAKEALGEMRSTLGLAADQRDSTSARAIPELVARARRSGIRVTLSDECSQAVQLSPGVSRAVYRVVQEALTNVSKHAPGAAVVVELTGDDELLRVVVRNGAPVLGAHAGVLGAHAGAVGDAPDVGCGGSGLAGLSERVRMLGGTLDAVPSDEGFELRAEIPLSPAA</sequence>
<evidence type="ECO:0000256" key="1">
    <source>
        <dbReference type="ARBA" id="ARBA00000085"/>
    </source>
</evidence>
<dbReference type="GO" id="GO:0016301">
    <property type="term" value="F:kinase activity"/>
    <property type="evidence" value="ECO:0007669"/>
    <property type="project" value="UniProtKB-KW"/>
</dbReference>
<evidence type="ECO:0000313" key="11">
    <source>
        <dbReference type="EMBL" id="GAA3360631.1"/>
    </source>
</evidence>
<evidence type="ECO:0000256" key="3">
    <source>
        <dbReference type="ARBA" id="ARBA00022553"/>
    </source>
</evidence>
<keyword evidence="6 11" id="KW-0418">Kinase</keyword>
<proteinExistence type="predicted"/>
<feature type="transmembrane region" description="Helical" evidence="9">
    <location>
        <begin position="88"/>
        <end position="107"/>
    </location>
</feature>
<dbReference type="PANTHER" id="PTHR24421">
    <property type="entry name" value="NITRATE/NITRITE SENSOR PROTEIN NARX-RELATED"/>
    <property type="match status" value="1"/>
</dbReference>
<dbReference type="InterPro" id="IPR050482">
    <property type="entry name" value="Sensor_HK_TwoCompSys"/>
</dbReference>
<gene>
    <name evidence="11" type="ORF">GCM10020366_41420</name>
</gene>
<reference evidence="12" key="1">
    <citation type="journal article" date="2019" name="Int. J. Syst. Evol. Microbiol.">
        <title>The Global Catalogue of Microorganisms (GCM) 10K type strain sequencing project: providing services to taxonomists for standard genome sequencing and annotation.</title>
        <authorList>
            <consortium name="The Broad Institute Genomics Platform"/>
            <consortium name="The Broad Institute Genome Sequencing Center for Infectious Disease"/>
            <person name="Wu L."/>
            <person name="Ma J."/>
        </authorList>
    </citation>
    <scope>NUCLEOTIDE SEQUENCE [LARGE SCALE GENOMIC DNA]</scope>
    <source>
        <strain evidence="12">JCM 9687</strain>
    </source>
</reference>
<evidence type="ECO:0000256" key="9">
    <source>
        <dbReference type="SAM" id="Phobius"/>
    </source>
</evidence>
<keyword evidence="9" id="KW-0812">Transmembrane</keyword>
<comment type="catalytic activity">
    <reaction evidence="1">
        <text>ATP + protein L-histidine = ADP + protein N-phospho-L-histidine.</text>
        <dbReference type="EC" id="2.7.13.3"/>
    </reaction>
</comment>
<dbReference type="InterPro" id="IPR011712">
    <property type="entry name" value="Sig_transdc_His_kin_sub3_dim/P"/>
</dbReference>
<accession>A0ABP6RUY3</accession>
<dbReference type="CDD" id="cd16917">
    <property type="entry name" value="HATPase_UhpB-NarQ-NarX-like"/>
    <property type="match status" value="1"/>
</dbReference>
<keyword evidence="7" id="KW-0067">ATP-binding</keyword>
<evidence type="ECO:0000256" key="5">
    <source>
        <dbReference type="ARBA" id="ARBA00022741"/>
    </source>
</evidence>
<dbReference type="PANTHER" id="PTHR24421:SF10">
    <property type="entry name" value="NITRATE_NITRITE SENSOR PROTEIN NARQ"/>
    <property type="match status" value="1"/>
</dbReference>
<keyword evidence="9" id="KW-0472">Membrane</keyword>
<dbReference type="SUPFAM" id="SSF55874">
    <property type="entry name" value="ATPase domain of HSP90 chaperone/DNA topoisomerase II/histidine kinase"/>
    <property type="match status" value="1"/>
</dbReference>
<name>A0ABP6RUY3_9PSEU</name>
<evidence type="ECO:0000256" key="2">
    <source>
        <dbReference type="ARBA" id="ARBA00012438"/>
    </source>
</evidence>
<evidence type="ECO:0000256" key="8">
    <source>
        <dbReference type="ARBA" id="ARBA00023012"/>
    </source>
</evidence>